<evidence type="ECO:0000313" key="2">
    <source>
        <dbReference type="EMBL" id="SCL81970.1"/>
    </source>
</evidence>
<feature type="region of interest" description="Disordered" evidence="1">
    <location>
        <begin position="83"/>
        <end position="112"/>
    </location>
</feature>
<reference evidence="2 3" key="1">
    <citation type="submission" date="2016-08" db="EMBL/GenBank/DDBJ databases">
        <authorList>
            <consortium name="Pathogen Informatics"/>
        </authorList>
    </citation>
    <scope>NUCLEOTIDE SEQUENCE [LARGE SCALE GENOMIC DNA]</scope>
    <source>
        <strain evidence="2 3">SP11 Antwerpcl1</strain>
    </source>
</reference>
<dbReference type="EMBL" id="FMII01000050">
    <property type="protein sequence ID" value="SCL81970.1"/>
    <property type="molecule type" value="Genomic_DNA"/>
</dbReference>
<gene>
    <name evidence="2" type="ORF">PBSP11A_000493200</name>
</gene>
<proteinExistence type="predicted"/>
<feature type="non-terminal residue" evidence="2">
    <location>
        <position position="1"/>
    </location>
</feature>
<evidence type="ECO:0000313" key="3">
    <source>
        <dbReference type="Proteomes" id="UP000219860"/>
    </source>
</evidence>
<sequence>NEKNTNSIKGVTEYSSYKEIIDKKKDLLNMDIDSNIISKLYDVLKLLCETYSAYDKNKNDCTIFSEKDQKFVDKCNEHNNISSILETSTSQNSEQSVQNSAQSSESSSKVTSPISSIYSLFGFRKKLKKIKKKMDH</sequence>
<feature type="compositionally biased region" description="Low complexity" evidence="1">
    <location>
        <begin position="88"/>
        <end position="112"/>
    </location>
</feature>
<accession>A0A1D3L6A3</accession>
<name>A0A1D3L6A3_PLABE</name>
<protein>
    <submittedName>
        <fullName evidence="2">Plasmodium variant antigen protein Cir/Yir/Bir, putative</fullName>
    </submittedName>
</protein>
<dbReference type="AlphaFoldDB" id="A0A1D3L6A3"/>
<organism evidence="2 3">
    <name type="scientific">Plasmodium berghei</name>
    <dbReference type="NCBI Taxonomy" id="5821"/>
    <lineage>
        <taxon>Eukaryota</taxon>
        <taxon>Sar</taxon>
        <taxon>Alveolata</taxon>
        <taxon>Apicomplexa</taxon>
        <taxon>Aconoidasida</taxon>
        <taxon>Haemosporida</taxon>
        <taxon>Plasmodiidae</taxon>
        <taxon>Plasmodium</taxon>
        <taxon>Plasmodium (Vinckeia)</taxon>
    </lineage>
</organism>
<evidence type="ECO:0000256" key="1">
    <source>
        <dbReference type="SAM" id="MobiDB-lite"/>
    </source>
</evidence>
<dbReference type="Pfam" id="PF06022">
    <property type="entry name" value="Cir_Bir_Yir"/>
    <property type="match status" value="1"/>
</dbReference>
<dbReference type="InterPro" id="IPR006477">
    <property type="entry name" value="Yir_bir_cir"/>
</dbReference>
<dbReference type="Proteomes" id="UP000219860">
    <property type="component" value="Unassembled WGS sequence"/>
</dbReference>